<name>A0A7S3ZBI7_9EUKA</name>
<sequence length="259" mass="27808">MTHLQPMEYHAFHSTSSSKSNRWIVASLAANVALVGTILYISSSSEQQAASLGAAVKSLPQCSRAVNVHAAGGRRGFVTGGLGAVALMGMVRPQESKAGLKFPGTMPSDLGVRGDGSLKTCPSTSNCWSTSATDASHKSQPFSFSKSTSEAVEDLKEVLNSYPKEGQQIDEKTLVDGGGWRMIKNNGGYFQLEYESKKFGFVDDVEFNVEDGKVQYRSASRQGDSDFGVNAYRLNFIADGLKKKGWSTPGFPLTTAAQR</sequence>
<dbReference type="Pfam" id="PF07386">
    <property type="entry name" value="DUF1499"/>
    <property type="match status" value="1"/>
</dbReference>
<dbReference type="PANTHER" id="PTHR34801">
    <property type="entry name" value="EXPRESSED PROTEIN"/>
    <property type="match status" value="1"/>
</dbReference>
<gene>
    <name evidence="1" type="ORF">LGLO00237_LOCUS29965</name>
</gene>
<proteinExistence type="predicted"/>
<reference evidence="1" key="1">
    <citation type="submission" date="2021-01" db="EMBL/GenBank/DDBJ databases">
        <authorList>
            <person name="Corre E."/>
            <person name="Pelletier E."/>
            <person name="Niang G."/>
            <person name="Scheremetjew M."/>
            <person name="Finn R."/>
            <person name="Kale V."/>
            <person name="Holt S."/>
            <person name="Cochrane G."/>
            <person name="Meng A."/>
            <person name="Brown T."/>
            <person name="Cohen L."/>
        </authorList>
    </citation>
    <scope>NUCLEOTIDE SEQUENCE</scope>
    <source>
        <strain evidence="1">CCCM811</strain>
    </source>
</reference>
<dbReference type="AlphaFoldDB" id="A0A7S3ZBI7"/>
<evidence type="ECO:0000313" key="1">
    <source>
        <dbReference type="EMBL" id="CAE0678183.1"/>
    </source>
</evidence>
<protein>
    <submittedName>
        <fullName evidence="1">Uncharacterized protein</fullName>
    </submittedName>
</protein>
<organism evidence="1">
    <name type="scientific">Lotharella globosa</name>
    <dbReference type="NCBI Taxonomy" id="91324"/>
    <lineage>
        <taxon>Eukaryota</taxon>
        <taxon>Sar</taxon>
        <taxon>Rhizaria</taxon>
        <taxon>Cercozoa</taxon>
        <taxon>Chlorarachniophyceae</taxon>
        <taxon>Lotharella</taxon>
    </lineage>
</organism>
<dbReference type="InterPro" id="IPR010865">
    <property type="entry name" value="DUF1499"/>
</dbReference>
<dbReference type="PANTHER" id="PTHR34801:SF6">
    <property type="entry name" value="SLL1620 PROTEIN"/>
    <property type="match status" value="1"/>
</dbReference>
<dbReference type="EMBL" id="HBIV01042643">
    <property type="protein sequence ID" value="CAE0678183.1"/>
    <property type="molecule type" value="Transcribed_RNA"/>
</dbReference>
<accession>A0A7S3ZBI7</accession>